<feature type="domain" description="BEACH" evidence="1">
    <location>
        <begin position="122"/>
        <end position="383"/>
    </location>
</feature>
<comment type="caution">
    <text evidence="2">The sequence shown here is derived from an EMBL/GenBank/DDBJ whole genome shotgun (WGS) entry which is preliminary data.</text>
</comment>
<keyword evidence="3" id="KW-1185">Reference proteome</keyword>
<name>A0A448WQ92_9PLAT</name>
<dbReference type="Proteomes" id="UP000784294">
    <property type="component" value="Unassembled WGS sequence"/>
</dbReference>
<dbReference type="PANTHER" id="PTHR46866:SF1">
    <property type="entry name" value="GH12955P"/>
    <property type="match status" value="1"/>
</dbReference>
<dbReference type="EMBL" id="CAAALY010032613">
    <property type="protein sequence ID" value="VEL17442.1"/>
    <property type="molecule type" value="Genomic_DNA"/>
</dbReference>
<accession>A0A448WQ92</accession>
<evidence type="ECO:0000259" key="1">
    <source>
        <dbReference type="PROSITE" id="PS50197"/>
    </source>
</evidence>
<organism evidence="2 3">
    <name type="scientific">Protopolystoma xenopodis</name>
    <dbReference type="NCBI Taxonomy" id="117903"/>
    <lineage>
        <taxon>Eukaryota</taxon>
        <taxon>Metazoa</taxon>
        <taxon>Spiralia</taxon>
        <taxon>Lophotrochozoa</taxon>
        <taxon>Platyhelminthes</taxon>
        <taxon>Monogenea</taxon>
        <taxon>Polyopisthocotylea</taxon>
        <taxon>Polystomatidea</taxon>
        <taxon>Polystomatidae</taxon>
        <taxon>Protopolystoma</taxon>
    </lineage>
</organism>
<dbReference type="SUPFAM" id="SSF81837">
    <property type="entry name" value="BEACH domain"/>
    <property type="match status" value="1"/>
</dbReference>
<dbReference type="PANTHER" id="PTHR46866">
    <property type="entry name" value="GH12955P"/>
    <property type="match status" value="1"/>
</dbReference>
<dbReference type="Pfam" id="PF02138">
    <property type="entry name" value="Beach"/>
    <property type="match status" value="2"/>
</dbReference>
<evidence type="ECO:0000313" key="3">
    <source>
        <dbReference type="Proteomes" id="UP000784294"/>
    </source>
</evidence>
<proteinExistence type="predicted"/>
<dbReference type="InterPro" id="IPR036372">
    <property type="entry name" value="BEACH_dom_sf"/>
</dbReference>
<dbReference type="OrthoDB" id="29306at2759"/>
<evidence type="ECO:0000313" key="2">
    <source>
        <dbReference type="EMBL" id="VEL17442.1"/>
    </source>
</evidence>
<dbReference type="AlphaFoldDB" id="A0A448WQ92"/>
<protein>
    <recommendedName>
        <fullName evidence="1">BEACH domain-containing protein</fullName>
    </recommendedName>
</protein>
<dbReference type="Gene3D" id="1.10.1540.10">
    <property type="entry name" value="BEACH domain"/>
    <property type="match status" value="1"/>
</dbReference>
<dbReference type="InterPro" id="IPR000409">
    <property type="entry name" value="BEACH_dom"/>
</dbReference>
<reference evidence="2" key="1">
    <citation type="submission" date="2018-11" db="EMBL/GenBank/DDBJ databases">
        <authorList>
            <consortium name="Pathogen Informatics"/>
        </authorList>
    </citation>
    <scope>NUCLEOTIDE SEQUENCE</scope>
</reference>
<gene>
    <name evidence="2" type="ORF">PXEA_LOCUS10882</name>
</gene>
<sequence length="383" mass="44629">MLSYAPSRDRNLFVRTNDIALLEKIQLDKAASYSGSEEKVHKSSLLDCIRYSPSKLGHDHHLLYIILQSFHRRNLPHASLHLDNIFISEDFIIDIGLPNPKIISLFYNINNECKINPPSPTGTCQISNSLSVMTWRWVIRDISNYDYCMFLNKMAGRRQGDPFNCAILPWVTDFTSQDGTSLRDLSQSKFRLTKGEVQLDTTYYSSMKDHLETVEKSFNPMCFDVSTSGFSKQYIPELFRSSCGFERYYSIDESKSKCLPTPARRTPKELLIRYVRPVYRPKEFPLNMARLYATTPDECIPEFFTDPTVFQSIHEDMPDLGIPEWCSNPEVFIKYHRDLLESDIVSNNLHAWFDLIFGFKVRFMQCLIPFTSFFRLMHSKNFL</sequence>
<dbReference type="PROSITE" id="PS50197">
    <property type="entry name" value="BEACH"/>
    <property type="match status" value="1"/>
</dbReference>
<dbReference type="SMART" id="SM01026">
    <property type="entry name" value="Beach"/>
    <property type="match status" value="1"/>
</dbReference>